<evidence type="ECO:0000313" key="2">
    <source>
        <dbReference type="EMBL" id="ORW07756.1"/>
    </source>
</evidence>
<dbReference type="InterPro" id="IPR032710">
    <property type="entry name" value="NTF2-like_dom_sf"/>
</dbReference>
<sequence length="274" mass="29358">MDTQSDLLAAVEQSPRAAAAHDRAGWVGLFTGDGRVEDPVGSRPHVGAAQIGRFYDTFIGPRDITFHRDLDIVRGSAVIRDLELEVAMGSAVTMHIPAFLRYDLREVDGTWKIAALRAYWELPSMMLQFLRNGLPAVPAGVQLSQGLLANQRLRGTLGFAAGFRRVGARHKRCVDNFLNAVASGDKFAALRTLSPTATMTFGDDEDLGVTELIERLAGAGWAKLIGAGRTVAVSVTASQGRGVVFADMAARGTAIQRIRYFAASSTSDAAANAR</sequence>
<protein>
    <submittedName>
        <fullName evidence="2">Transporter</fullName>
    </submittedName>
</protein>
<evidence type="ECO:0000259" key="1">
    <source>
        <dbReference type="Pfam" id="PF02136"/>
    </source>
</evidence>
<dbReference type="Pfam" id="PF02136">
    <property type="entry name" value="NTF2"/>
    <property type="match status" value="1"/>
</dbReference>
<dbReference type="InterPro" id="IPR002075">
    <property type="entry name" value="NTF2_dom"/>
</dbReference>
<name>A0A1X1Y9M5_9MYCO</name>
<dbReference type="Proteomes" id="UP000193487">
    <property type="component" value="Unassembled WGS sequence"/>
</dbReference>
<dbReference type="SUPFAM" id="SSF54427">
    <property type="entry name" value="NTF2-like"/>
    <property type="match status" value="1"/>
</dbReference>
<accession>A0A1X1Y9M5</accession>
<gene>
    <name evidence="2" type="ORF">AWC14_23870</name>
</gene>
<dbReference type="EMBL" id="LQPE01000038">
    <property type="protein sequence ID" value="ORW07756.1"/>
    <property type="molecule type" value="Genomic_DNA"/>
</dbReference>
<dbReference type="Gene3D" id="3.10.450.50">
    <property type="match status" value="1"/>
</dbReference>
<comment type="caution">
    <text evidence="2">The sequence shown here is derived from an EMBL/GenBank/DDBJ whole genome shotgun (WGS) entry which is preliminary data.</text>
</comment>
<dbReference type="RefSeq" id="WP_045378481.1">
    <property type="nucleotide sequence ID" value="NZ_BBKA01000050.1"/>
</dbReference>
<evidence type="ECO:0000313" key="3">
    <source>
        <dbReference type="Proteomes" id="UP000193487"/>
    </source>
</evidence>
<reference evidence="2 3" key="1">
    <citation type="submission" date="2016-01" db="EMBL/GenBank/DDBJ databases">
        <title>The new phylogeny of the genus Mycobacterium.</title>
        <authorList>
            <person name="Tarcisio F."/>
            <person name="Conor M."/>
            <person name="Antonella G."/>
            <person name="Elisabetta G."/>
            <person name="Giulia F.S."/>
            <person name="Sara T."/>
            <person name="Anna F."/>
            <person name="Clotilde B."/>
            <person name="Roberto B."/>
            <person name="Veronica D.S."/>
            <person name="Fabio R."/>
            <person name="Monica P."/>
            <person name="Olivier J."/>
            <person name="Enrico T."/>
            <person name="Nicola S."/>
        </authorList>
    </citation>
    <scope>NUCLEOTIDE SEQUENCE [LARGE SCALE GENOMIC DNA]</scope>
    <source>
        <strain evidence="2 3">DSM 45166</strain>
    </source>
</reference>
<dbReference type="OrthoDB" id="5735022at2"/>
<feature type="domain" description="Nuclear transport factor 2" evidence="1">
    <location>
        <begin position="9"/>
        <end position="95"/>
    </location>
</feature>
<dbReference type="STRING" id="487514.A5707_00085"/>
<keyword evidence="3" id="KW-1185">Reference proteome</keyword>
<proteinExistence type="predicted"/>
<dbReference type="AlphaFoldDB" id="A0A1X1Y9M5"/>
<organism evidence="2 3">
    <name type="scientific">Mycobacterium kyorinense</name>
    <dbReference type="NCBI Taxonomy" id="487514"/>
    <lineage>
        <taxon>Bacteria</taxon>
        <taxon>Bacillati</taxon>
        <taxon>Actinomycetota</taxon>
        <taxon>Actinomycetes</taxon>
        <taxon>Mycobacteriales</taxon>
        <taxon>Mycobacteriaceae</taxon>
        <taxon>Mycobacterium</taxon>
    </lineage>
</organism>